<gene>
    <name evidence="2" type="ORF">FC19_GL001672</name>
</gene>
<dbReference type="Proteomes" id="UP000051015">
    <property type="component" value="Unassembled WGS sequence"/>
</dbReference>
<dbReference type="PROSITE" id="PS51186">
    <property type="entry name" value="GNAT"/>
    <property type="match status" value="1"/>
</dbReference>
<dbReference type="AlphaFoldDB" id="A0A0R2D084"/>
<dbReference type="PANTHER" id="PTHR43792">
    <property type="entry name" value="GNAT FAMILY, PUTATIVE (AFU_ORTHOLOGUE AFUA_3G00765)-RELATED-RELATED"/>
    <property type="match status" value="1"/>
</dbReference>
<feature type="domain" description="N-acetyltransferase" evidence="1">
    <location>
        <begin position="7"/>
        <end position="165"/>
    </location>
</feature>
<dbReference type="PANTHER" id="PTHR43792:SF1">
    <property type="entry name" value="N-ACETYLTRANSFERASE DOMAIN-CONTAINING PROTEIN"/>
    <property type="match status" value="1"/>
</dbReference>
<dbReference type="EMBL" id="AYZD01000002">
    <property type="protein sequence ID" value="KRM97367.1"/>
    <property type="molecule type" value="Genomic_DNA"/>
</dbReference>
<dbReference type="STRING" id="1423725.FC19_GL001672"/>
<dbReference type="InterPro" id="IPR000182">
    <property type="entry name" value="GNAT_dom"/>
</dbReference>
<dbReference type="RefSeq" id="WP_057875126.1">
    <property type="nucleotide sequence ID" value="NZ_AYZD01000002.1"/>
</dbReference>
<dbReference type="SUPFAM" id="SSF55729">
    <property type="entry name" value="Acyl-CoA N-acyltransferases (Nat)"/>
    <property type="match status" value="1"/>
</dbReference>
<comment type="caution">
    <text evidence="2">The sequence shown here is derived from an EMBL/GenBank/DDBJ whole genome shotgun (WGS) entry which is preliminary data.</text>
</comment>
<protein>
    <recommendedName>
        <fullName evidence="1">N-acetyltransferase domain-containing protein</fullName>
    </recommendedName>
</protein>
<reference evidence="2 3" key="1">
    <citation type="journal article" date="2015" name="Genome Announc.">
        <title>Expanding the biotechnology potential of lactobacilli through comparative genomics of 213 strains and associated genera.</title>
        <authorList>
            <person name="Sun Z."/>
            <person name="Harris H.M."/>
            <person name="McCann A."/>
            <person name="Guo C."/>
            <person name="Argimon S."/>
            <person name="Zhang W."/>
            <person name="Yang X."/>
            <person name="Jeffery I.B."/>
            <person name="Cooney J.C."/>
            <person name="Kagawa T.F."/>
            <person name="Liu W."/>
            <person name="Song Y."/>
            <person name="Salvetti E."/>
            <person name="Wrobel A."/>
            <person name="Rasinkangas P."/>
            <person name="Parkhill J."/>
            <person name="Rea M.C."/>
            <person name="O'Sullivan O."/>
            <person name="Ritari J."/>
            <person name="Douillard F.P."/>
            <person name="Paul Ross R."/>
            <person name="Yang R."/>
            <person name="Briner A.E."/>
            <person name="Felis G.E."/>
            <person name="de Vos W.M."/>
            <person name="Barrangou R."/>
            <person name="Klaenhammer T.R."/>
            <person name="Caufield P.W."/>
            <person name="Cui Y."/>
            <person name="Zhang H."/>
            <person name="O'Toole P.W."/>
        </authorList>
    </citation>
    <scope>NUCLEOTIDE SEQUENCE [LARGE SCALE GENOMIC DNA]</scope>
    <source>
        <strain evidence="2 3">DSM 21051</strain>
    </source>
</reference>
<evidence type="ECO:0000313" key="2">
    <source>
        <dbReference type="EMBL" id="KRM97367.1"/>
    </source>
</evidence>
<evidence type="ECO:0000313" key="3">
    <source>
        <dbReference type="Proteomes" id="UP000051015"/>
    </source>
</evidence>
<dbReference type="PATRIC" id="fig|1423725.3.peg.1719"/>
<evidence type="ECO:0000259" key="1">
    <source>
        <dbReference type="PROSITE" id="PS51186"/>
    </source>
</evidence>
<dbReference type="GO" id="GO:0016747">
    <property type="term" value="F:acyltransferase activity, transferring groups other than amino-acyl groups"/>
    <property type="evidence" value="ECO:0007669"/>
    <property type="project" value="InterPro"/>
</dbReference>
<accession>A0A0R2D084</accession>
<proteinExistence type="predicted"/>
<dbReference type="Gene3D" id="3.40.630.30">
    <property type="match status" value="1"/>
</dbReference>
<dbReference type="Pfam" id="PF13302">
    <property type="entry name" value="Acetyltransf_3"/>
    <property type="match status" value="1"/>
</dbReference>
<keyword evidence="3" id="KW-1185">Reference proteome</keyword>
<dbReference type="InterPro" id="IPR051531">
    <property type="entry name" value="N-acetyltransferase"/>
</dbReference>
<dbReference type="InterPro" id="IPR016181">
    <property type="entry name" value="Acyl_CoA_acyltransferase"/>
</dbReference>
<sequence>MLSTKRLRIRRIRKSDLHDLQEYASQEEVAQEAEFTVCKTMNDVHAFYDILDNDHTWVLEYVAENKVIGNICLYEQIGEYNEPQPAKRIAGYALNANYWGQGFMTESLGGICIWAQQNDIKEIIGIVSDTNHASQRVLEKNGFELVAKNKPNPFLRNASMKQVYTYRRIFN</sequence>
<name>A0A0R2D084_9LACO</name>
<organism evidence="2 3">
    <name type="scientific">Liquorilactobacillus aquaticus DSM 21051</name>
    <dbReference type="NCBI Taxonomy" id="1423725"/>
    <lineage>
        <taxon>Bacteria</taxon>
        <taxon>Bacillati</taxon>
        <taxon>Bacillota</taxon>
        <taxon>Bacilli</taxon>
        <taxon>Lactobacillales</taxon>
        <taxon>Lactobacillaceae</taxon>
        <taxon>Liquorilactobacillus</taxon>
    </lineage>
</organism>